<comment type="caution">
    <text evidence="1">The sequence shown here is derived from an EMBL/GenBank/DDBJ whole genome shotgun (WGS) entry which is preliminary data.</text>
</comment>
<keyword evidence="2" id="KW-1185">Reference proteome</keyword>
<reference evidence="1 2" key="1">
    <citation type="submission" date="2019-05" db="EMBL/GenBank/DDBJ databases">
        <title>Another draft genome of Portunus trituberculatus and its Hox gene families provides insights of decapod evolution.</title>
        <authorList>
            <person name="Jeong J.-H."/>
            <person name="Song I."/>
            <person name="Kim S."/>
            <person name="Choi T."/>
            <person name="Kim D."/>
            <person name="Ryu S."/>
            <person name="Kim W."/>
        </authorList>
    </citation>
    <scope>NUCLEOTIDE SEQUENCE [LARGE SCALE GENOMIC DNA]</scope>
    <source>
        <tissue evidence="1">Muscle</tissue>
    </source>
</reference>
<gene>
    <name evidence="1" type="ORF">E2C01_019747</name>
</gene>
<protein>
    <submittedName>
        <fullName evidence="1">Uncharacterized protein</fullName>
    </submittedName>
</protein>
<accession>A0A5B7E082</accession>
<evidence type="ECO:0000313" key="1">
    <source>
        <dbReference type="EMBL" id="MPC26603.1"/>
    </source>
</evidence>
<dbReference type="EMBL" id="VSRR010001620">
    <property type="protein sequence ID" value="MPC26603.1"/>
    <property type="molecule type" value="Genomic_DNA"/>
</dbReference>
<organism evidence="1 2">
    <name type="scientific">Portunus trituberculatus</name>
    <name type="common">Swimming crab</name>
    <name type="synonym">Neptunus trituberculatus</name>
    <dbReference type="NCBI Taxonomy" id="210409"/>
    <lineage>
        <taxon>Eukaryota</taxon>
        <taxon>Metazoa</taxon>
        <taxon>Ecdysozoa</taxon>
        <taxon>Arthropoda</taxon>
        <taxon>Crustacea</taxon>
        <taxon>Multicrustacea</taxon>
        <taxon>Malacostraca</taxon>
        <taxon>Eumalacostraca</taxon>
        <taxon>Eucarida</taxon>
        <taxon>Decapoda</taxon>
        <taxon>Pleocyemata</taxon>
        <taxon>Brachyura</taxon>
        <taxon>Eubrachyura</taxon>
        <taxon>Portunoidea</taxon>
        <taxon>Portunidae</taxon>
        <taxon>Portuninae</taxon>
        <taxon>Portunus</taxon>
    </lineage>
</organism>
<sequence length="85" mass="8830">MSRNHEFSPLDVTFTSAHIIFTGPVPGCLAREGGVGGSGSLALWLSGFLALLRLILGDAPDSCEKIHGAVTRADGHLGTRSRIGS</sequence>
<dbReference type="Proteomes" id="UP000324222">
    <property type="component" value="Unassembled WGS sequence"/>
</dbReference>
<proteinExistence type="predicted"/>
<name>A0A5B7E082_PORTR</name>
<dbReference type="AlphaFoldDB" id="A0A5B7E082"/>
<evidence type="ECO:0000313" key="2">
    <source>
        <dbReference type="Proteomes" id="UP000324222"/>
    </source>
</evidence>